<dbReference type="PANTHER" id="PTHR34477">
    <property type="entry name" value="UPF0213 PROTEIN YHBQ"/>
    <property type="match status" value="1"/>
</dbReference>
<gene>
    <name evidence="3" type="ORF">NMK71_08100</name>
</gene>
<accession>A0A9X4MWV6</accession>
<comment type="caution">
    <text evidence="3">The sequence shown here is derived from an EMBL/GenBank/DDBJ whole genome shotgun (WGS) entry which is preliminary data.</text>
</comment>
<dbReference type="RefSeq" id="WP_304420782.1">
    <property type="nucleotide sequence ID" value="NZ_JANCMU010000004.1"/>
</dbReference>
<evidence type="ECO:0000259" key="2">
    <source>
        <dbReference type="PROSITE" id="PS50164"/>
    </source>
</evidence>
<organism evidence="3 4">
    <name type="scientific">Profundicola chukchiensis</name>
    <dbReference type="NCBI Taxonomy" id="2961959"/>
    <lineage>
        <taxon>Bacteria</taxon>
        <taxon>Pseudomonadati</taxon>
        <taxon>Bacteroidota</taxon>
        <taxon>Flavobacteriia</taxon>
        <taxon>Flavobacteriales</taxon>
        <taxon>Weeksellaceae</taxon>
        <taxon>Profundicola</taxon>
    </lineage>
</organism>
<dbReference type="InterPro" id="IPR035901">
    <property type="entry name" value="GIY-YIG_endonuc_sf"/>
</dbReference>
<comment type="similarity">
    <text evidence="1">Belongs to the UPF0213 family.</text>
</comment>
<dbReference type="SUPFAM" id="SSF82771">
    <property type="entry name" value="GIY-YIG endonuclease"/>
    <property type="match status" value="1"/>
</dbReference>
<evidence type="ECO:0000256" key="1">
    <source>
        <dbReference type="ARBA" id="ARBA00007435"/>
    </source>
</evidence>
<proteinExistence type="inferred from homology"/>
<feature type="domain" description="GIY-YIG" evidence="2">
    <location>
        <begin position="2"/>
        <end position="78"/>
    </location>
</feature>
<reference evidence="3" key="1">
    <citation type="submission" date="2022-07" db="EMBL/GenBank/DDBJ databases">
        <title>Description and genome-wide analysis of Profundicola chukchiensis gen. nov., sp. nov., marine bacteria isolated from bottom sediments of the Chukchi Sea.</title>
        <authorList>
            <person name="Romanenko L."/>
            <person name="Otstavnykh N."/>
            <person name="Kurilenko V."/>
            <person name="Eremeev V."/>
            <person name="Velansky P."/>
            <person name="Mikhailov V."/>
            <person name="Isaeva M."/>
        </authorList>
    </citation>
    <scope>NUCLEOTIDE SEQUENCE</scope>
    <source>
        <strain evidence="3">KMM 9713</strain>
    </source>
</reference>
<dbReference type="EMBL" id="JANCMU010000004">
    <property type="protein sequence ID" value="MDG4946373.1"/>
    <property type="molecule type" value="Genomic_DNA"/>
</dbReference>
<sequence length="93" mass="11350">MNNYYIYILSNKNRTTFYIGVTHHLTKRIVDHTNNQGSVFTKKYQLTDLVYYEEFLDINQAILREKQLKNWKRKWKIDLIRTINPNLETLEII</sequence>
<keyword evidence="4" id="KW-1185">Reference proteome</keyword>
<dbReference type="Pfam" id="PF01541">
    <property type="entry name" value="GIY-YIG"/>
    <property type="match status" value="1"/>
</dbReference>
<dbReference type="InterPro" id="IPR000305">
    <property type="entry name" value="GIY-YIG_endonuc"/>
</dbReference>
<protein>
    <submittedName>
        <fullName evidence="3">GIY-YIG nuclease family protein</fullName>
    </submittedName>
</protein>
<dbReference type="PANTHER" id="PTHR34477:SF5">
    <property type="entry name" value="BSL5627 PROTEIN"/>
    <property type="match status" value="1"/>
</dbReference>
<dbReference type="CDD" id="cd10448">
    <property type="entry name" value="GIY-YIG_unchar_3"/>
    <property type="match status" value="1"/>
</dbReference>
<dbReference type="InterPro" id="IPR050190">
    <property type="entry name" value="UPF0213_domain"/>
</dbReference>
<dbReference type="PROSITE" id="PS50164">
    <property type="entry name" value="GIY_YIG"/>
    <property type="match status" value="1"/>
</dbReference>
<dbReference type="Gene3D" id="3.40.1440.10">
    <property type="entry name" value="GIY-YIG endonuclease"/>
    <property type="match status" value="1"/>
</dbReference>
<name>A0A9X4MWV6_9FLAO</name>
<evidence type="ECO:0000313" key="3">
    <source>
        <dbReference type="EMBL" id="MDG4946373.1"/>
    </source>
</evidence>
<evidence type="ECO:0000313" key="4">
    <source>
        <dbReference type="Proteomes" id="UP001152599"/>
    </source>
</evidence>
<dbReference type="Proteomes" id="UP001152599">
    <property type="component" value="Unassembled WGS sequence"/>
</dbReference>
<dbReference type="AlphaFoldDB" id="A0A9X4MWV6"/>